<dbReference type="EMBL" id="JABXXO010000011">
    <property type="protein sequence ID" value="KAF7764058.1"/>
    <property type="molecule type" value="Genomic_DNA"/>
</dbReference>
<proteinExistence type="predicted"/>
<organism evidence="2 3">
    <name type="scientific">Agaricus bisporus var. burnettii</name>
    <dbReference type="NCBI Taxonomy" id="192524"/>
    <lineage>
        <taxon>Eukaryota</taxon>
        <taxon>Fungi</taxon>
        <taxon>Dikarya</taxon>
        <taxon>Basidiomycota</taxon>
        <taxon>Agaricomycotina</taxon>
        <taxon>Agaricomycetes</taxon>
        <taxon>Agaricomycetidae</taxon>
        <taxon>Agaricales</taxon>
        <taxon>Agaricineae</taxon>
        <taxon>Agaricaceae</taxon>
        <taxon>Agaricus</taxon>
    </lineage>
</organism>
<comment type="caution">
    <text evidence="2">The sequence shown here is derived from an EMBL/GenBank/DDBJ whole genome shotgun (WGS) entry which is preliminary data.</text>
</comment>
<protein>
    <recommendedName>
        <fullName evidence="1">F-box domain-containing protein</fullName>
    </recommendedName>
</protein>
<gene>
    <name evidence="2" type="ORF">Agabi119p4_8595</name>
</gene>
<name>A0A8H7C646_AGABI</name>
<dbReference type="AlphaFoldDB" id="A0A8H7C646"/>
<dbReference type="InterPro" id="IPR001810">
    <property type="entry name" value="F-box_dom"/>
</dbReference>
<dbReference type="Proteomes" id="UP000629468">
    <property type="component" value="Unassembled WGS sequence"/>
</dbReference>
<evidence type="ECO:0000259" key="1">
    <source>
        <dbReference type="PROSITE" id="PS50181"/>
    </source>
</evidence>
<evidence type="ECO:0000313" key="3">
    <source>
        <dbReference type="Proteomes" id="UP000629468"/>
    </source>
</evidence>
<dbReference type="InterPro" id="IPR036047">
    <property type="entry name" value="F-box-like_dom_sf"/>
</dbReference>
<dbReference type="SUPFAM" id="SSF81383">
    <property type="entry name" value="F-box domain"/>
    <property type="match status" value="1"/>
</dbReference>
<feature type="domain" description="F-box" evidence="1">
    <location>
        <begin position="7"/>
        <end position="53"/>
    </location>
</feature>
<accession>A0A8H7C646</accession>
<sequence>MPTQDTESKIMSLPPDVLISLMRFLRPLDLIALRQTCRYLYEANNRRIVWITALIDVCVENDVFLPTFPIDVMTTEQLLRAATSPSRLSAFLRRNHEKKLVPTVHTILDLELSEGDFTTMLYFVPGGRFIVLLSLRTLQLWDIDAYERRYGFTGGGCKFYRIFHTSICETRHADFYLSDLPSGRFTPLISGDRLVIKVEKRNQWHCLLVWDFLNNLWAMWDGGRPFSDVLIMWGFVLLLKHKDVWALELRNLEPRGD</sequence>
<evidence type="ECO:0000313" key="2">
    <source>
        <dbReference type="EMBL" id="KAF7764058.1"/>
    </source>
</evidence>
<dbReference type="Pfam" id="PF12937">
    <property type="entry name" value="F-box-like"/>
    <property type="match status" value="1"/>
</dbReference>
<reference evidence="2 3" key="1">
    <citation type="journal article" name="Sci. Rep.">
        <title>Telomere-to-telomere assembled and centromere annotated genomes of the two main subspecies of the button mushroom Agaricus bisporus reveal especially polymorphic chromosome ends.</title>
        <authorList>
            <person name="Sonnenberg A.S.M."/>
            <person name="Sedaghat-Telgerd N."/>
            <person name="Lavrijssen B."/>
            <person name="Ohm R.A."/>
            <person name="Hendrickx P.M."/>
            <person name="Scholtmeijer K."/>
            <person name="Baars J.J.P."/>
            <person name="van Peer A."/>
        </authorList>
    </citation>
    <scope>NUCLEOTIDE SEQUENCE [LARGE SCALE GENOMIC DNA]</scope>
    <source>
        <strain evidence="2 3">H119_p4</strain>
    </source>
</reference>
<dbReference type="PROSITE" id="PS50181">
    <property type="entry name" value="FBOX"/>
    <property type="match status" value="1"/>
</dbReference>